<feature type="compositionally biased region" description="Low complexity" evidence="6">
    <location>
        <begin position="517"/>
        <end position="534"/>
    </location>
</feature>
<dbReference type="GO" id="GO:0016616">
    <property type="term" value="F:oxidoreductase activity, acting on the CH-OH group of donors, NAD or NADP as acceptor"/>
    <property type="evidence" value="ECO:0007669"/>
    <property type="project" value="TreeGrafter"/>
</dbReference>
<accession>A0A2J6QB50</accession>
<keyword evidence="2" id="KW-0521">NADP</keyword>
<dbReference type="PANTHER" id="PTHR42760">
    <property type="entry name" value="SHORT-CHAIN DEHYDROGENASES/REDUCTASES FAMILY MEMBER"/>
    <property type="match status" value="1"/>
</dbReference>
<dbReference type="OrthoDB" id="5319341at2759"/>
<dbReference type="GO" id="GO:0008270">
    <property type="term" value="F:zinc ion binding"/>
    <property type="evidence" value="ECO:0007669"/>
    <property type="project" value="InterPro"/>
</dbReference>
<gene>
    <name evidence="8" type="ORF">NA56DRAFT_747307</name>
</gene>
<evidence type="ECO:0000256" key="6">
    <source>
        <dbReference type="SAM" id="MobiDB-lite"/>
    </source>
</evidence>
<evidence type="ECO:0000259" key="7">
    <source>
        <dbReference type="PROSITE" id="PS50048"/>
    </source>
</evidence>
<dbReference type="SMART" id="SM00066">
    <property type="entry name" value="GAL4"/>
    <property type="match status" value="1"/>
</dbReference>
<dbReference type="GO" id="GO:0019301">
    <property type="term" value="P:rhamnose catabolic process"/>
    <property type="evidence" value="ECO:0007669"/>
    <property type="project" value="UniProtKB-ARBA"/>
</dbReference>
<dbReference type="Pfam" id="PF11951">
    <property type="entry name" value="Fungal_trans_2"/>
    <property type="match status" value="1"/>
</dbReference>
<name>A0A2J6QB50_9HELO</name>
<protein>
    <recommendedName>
        <fullName evidence="7">Zn(2)-C6 fungal-type domain-containing protein</fullName>
    </recommendedName>
</protein>
<dbReference type="EMBL" id="KZ613475">
    <property type="protein sequence ID" value="PMD23458.1"/>
    <property type="molecule type" value="Genomic_DNA"/>
</dbReference>
<dbReference type="CDD" id="cd00067">
    <property type="entry name" value="GAL4"/>
    <property type="match status" value="1"/>
</dbReference>
<dbReference type="InterPro" id="IPR002347">
    <property type="entry name" value="SDR_fam"/>
</dbReference>
<dbReference type="GO" id="GO:0048038">
    <property type="term" value="F:quinone binding"/>
    <property type="evidence" value="ECO:0007669"/>
    <property type="project" value="TreeGrafter"/>
</dbReference>
<reference evidence="8 9" key="1">
    <citation type="submission" date="2016-05" db="EMBL/GenBank/DDBJ databases">
        <title>A degradative enzymes factory behind the ericoid mycorrhizal symbiosis.</title>
        <authorList>
            <consortium name="DOE Joint Genome Institute"/>
            <person name="Martino E."/>
            <person name="Morin E."/>
            <person name="Grelet G."/>
            <person name="Kuo A."/>
            <person name="Kohler A."/>
            <person name="Daghino S."/>
            <person name="Barry K."/>
            <person name="Choi C."/>
            <person name="Cichocki N."/>
            <person name="Clum A."/>
            <person name="Copeland A."/>
            <person name="Hainaut M."/>
            <person name="Haridas S."/>
            <person name="Labutti K."/>
            <person name="Lindquist E."/>
            <person name="Lipzen A."/>
            <person name="Khouja H.-R."/>
            <person name="Murat C."/>
            <person name="Ohm R."/>
            <person name="Olson A."/>
            <person name="Spatafora J."/>
            <person name="Veneault-Fourrey C."/>
            <person name="Henrissat B."/>
            <person name="Grigoriev I."/>
            <person name="Martin F."/>
            <person name="Perotto S."/>
        </authorList>
    </citation>
    <scope>NUCLEOTIDE SEQUENCE [LARGE SCALE GENOMIC DNA]</scope>
    <source>
        <strain evidence="8 9">UAMH 7357</strain>
    </source>
</reference>
<keyword evidence="5" id="KW-0684">Rhamnose metabolism</keyword>
<dbReference type="CDD" id="cd05233">
    <property type="entry name" value="SDR_c"/>
    <property type="match status" value="1"/>
</dbReference>
<evidence type="ECO:0000313" key="9">
    <source>
        <dbReference type="Proteomes" id="UP000235672"/>
    </source>
</evidence>
<dbReference type="GO" id="GO:0006633">
    <property type="term" value="P:fatty acid biosynthetic process"/>
    <property type="evidence" value="ECO:0007669"/>
    <property type="project" value="TreeGrafter"/>
</dbReference>
<evidence type="ECO:0000256" key="3">
    <source>
        <dbReference type="ARBA" id="ARBA00023002"/>
    </source>
</evidence>
<dbReference type="InterPro" id="IPR036864">
    <property type="entry name" value="Zn2-C6_fun-type_DNA-bd_sf"/>
</dbReference>
<dbReference type="InterPro" id="IPR036291">
    <property type="entry name" value="NAD(P)-bd_dom_sf"/>
</dbReference>
<dbReference type="PANTHER" id="PTHR42760:SF83">
    <property type="entry name" value="(3R)-3-HYDROXYACYL-COA DEHYDROGENASE"/>
    <property type="match status" value="1"/>
</dbReference>
<dbReference type="AlphaFoldDB" id="A0A2J6QB50"/>
<dbReference type="SUPFAM" id="SSF51735">
    <property type="entry name" value="NAD(P)-binding Rossmann-fold domains"/>
    <property type="match status" value="1"/>
</dbReference>
<proteinExistence type="inferred from homology"/>
<organism evidence="8 9">
    <name type="scientific">Hyaloscypha hepaticicola</name>
    <dbReference type="NCBI Taxonomy" id="2082293"/>
    <lineage>
        <taxon>Eukaryota</taxon>
        <taxon>Fungi</taxon>
        <taxon>Dikarya</taxon>
        <taxon>Ascomycota</taxon>
        <taxon>Pezizomycotina</taxon>
        <taxon>Leotiomycetes</taxon>
        <taxon>Helotiales</taxon>
        <taxon>Hyaloscyphaceae</taxon>
        <taxon>Hyaloscypha</taxon>
    </lineage>
</organism>
<dbReference type="Proteomes" id="UP000235672">
    <property type="component" value="Unassembled WGS sequence"/>
</dbReference>
<keyword evidence="9" id="KW-1185">Reference proteome</keyword>
<dbReference type="FunFam" id="3.40.50.720:FF:000417">
    <property type="entry name" value="Glucose 1-dehydrogenase, putative"/>
    <property type="match status" value="1"/>
</dbReference>
<keyword evidence="3" id="KW-0560">Oxidoreductase</keyword>
<dbReference type="Pfam" id="PF00172">
    <property type="entry name" value="Zn_clus"/>
    <property type="match status" value="1"/>
</dbReference>
<dbReference type="Pfam" id="PF13561">
    <property type="entry name" value="adh_short_C2"/>
    <property type="match status" value="1"/>
</dbReference>
<dbReference type="PROSITE" id="PS50048">
    <property type="entry name" value="ZN2_CY6_FUNGAL_2"/>
    <property type="match status" value="1"/>
</dbReference>
<dbReference type="STRING" id="1745343.A0A2J6QB50"/>
<evidence type="ECO:0000256" key="5">
    <source>
        <dbReference type="ARBA" id="ARBA00023308"/>
    </source>
</evidence>
<feature type="region of interest" description="Disordered" evidence="6">
    <location>
        <begin position="343"/>
        <end position="432"/>
    </location>
</feature>
<comment type="similarity">
    <text evidence="1">Belongs to the short-chain dehydrogenases/reductases (SDR) family.</text>
</comment>
<keyword evidence="4" id="KW-0539">Nucleus</keyword>
<dbReference type="Gene3D" id="3.40.50.720">
    <property type="entry name" value="NAD(P)-binding Rossmann-like Domain"/>
    <property type="match status" value="1"/>
</dbReference>
<feature type="compositionally biased region" description="Basic residues" evidence="6">
    <location>
        <begin position="292"/>
        <end position="306"/>
    </location>
</feature>
<feature type="compositionally biased region" description="Polar residues" evidence="6">
    <location>
        <begin position="377"/>
        <end position="411"/>
    </location>
</feature>
<dbReference type="Gene3D" id="4.10.240.10">
    <property type="entry name" value="Zn(2)-C6 fungal-type DNA-binding domain"/>
    <property type="match status" value="1"/>
</dbReference>
<sequence>MAPSRWRILEGKTAAITGGTTGIGRAIALEYLRQGCNVAINHLGLERDEVHRHSLLEEAAALKAEKVQGEITSKAGDLLEVVGDVTKAETGELLVQKAVEKWGKLDIFVANAGIFQAAGFLTMDHELFDRTVRINLNGAFYTCQAAARQMVKQGHGGSIIGISSISALVGGGLQTHYTPTKAGVLSLIQSMAIALAKDKIRCNAILPGTIKTQLADEDMKNDVKRKYLEERIPMGRVGNPEDIAGPAVFLASEDLSPYCNGTQLLADGGIVDEGCSPLFQSSKMADEERPVSHKPRHRQSRGRGLRKTTGCITCRRRHVKCDELRPHCHRCIKGGQTCIYGDKRPDQSSQTEHGAPVAISDQSQTPKRQHIPPWESSPEQTLRYSQPIQENGSPSSADPPSFQTHPSTPSANGFLAGNQANLPPGPATQQAMSPEMSYAGTAFSLGSNDTGSLVARSVSSQPTFNVAITRWFDMLVGDSAFENGFADFDVDMNEPNNFGTPREQDRMGIHYMGPYNSTPTATGPGAPSPSSSSPQLLERSAPGSDRNAIAEKTKWQTPASIELLPYEQFIFRNFVQNISHWIDLFDPAQSFSTFVPHLAMWNIGLMKAILALSARHISLNPGIIPEQTHDRNDALQYYNETLHYLSKAMQYDTYKTSLELLATALIVSTYEMLDGSGKDWEHHLQGVFWIQRSQVIHGDSKGLKQAVWWAWLQQDVWAAFQEKRKTFTFWKPTRRFDDMNPYELAARSVYVIAKVVNYCSREETEVGDIALRIERADQLQAMLDEWEQYLTTEFTPLPFKSENIEEAFEPIWIHPPAFGVALQLHYSARLLLLLNKPSRGGFGGYLEQSRMISKFVNNICGIAMTLTDHASSVMSSQCLYIAGMCIQDSRQRETVLRMLEACRQRTGWPIASLGEELQNFWKTSETPNG</sequence>
<dbReference type="PROSITE" id="PS00463">
    <property type="entry name" value="ZN2_CY6_FUNGAL_1"/>
    <property type="match status" value="1"/>
</dbReference>
<dbReference type="PRINTS" id="PR00080">
    <property type="entry name" value="SDRFAMILY"/>
</dbReference>
<dbReference type="PRINTS" id="PR00081">
    <property type="entry name" value="GDHRDH"/>
</dbReference>
<dbReference type="CDD" id="cd12148">
    <property type="entry name" value="fungal_TF_MHR"/>
    <property type="match status" value="1"/>
</dbReference>
<feature type="region of interest" description="Disordered" evidence="6">
    <location>
        <begin position="281"/>
        <end position="306"/>
    </location>
</feature>
<evidence type="ECO:0000256" key="4">
    <source>
        <dbReference type="ARBA" id="ARBA00023242"/>
    </source>
</evidence>
<feature type="region of interest" description="Disordered" evidence="6">
    <location>
        <begin position="512"/>
        <end position="552"/>
    </location>
</feature>
<dbReference type="InterPro" id="IPR021858">
    <property type="entry name" value="Fun_TF"/>
</dbReference>
<dbReference type="GO" id="GO:0000981">
    <property type="term" value="F:DNA-binding transcription factor activity, RNA polymerase II-specific"/>
    <property type="evidence" value="ECO:0007669"/>
    <property type="project" value="InterPro"/>
</dbReference>
<dbReference type="SUPFAM" id="SSF57701">
    <property type="entry name" value="Zn2/Cys6 DNA-binding domain"/>
    <property type="match status" value="1"/>
</dbReference>
<evidence type="ECO:0000256" key="2">
    <source>
        <dbReference type="ARBA" id="ARBA00022857"/>
    </source>
</evidence>
<evidence type="ECO:0000256" key="1">
    <source>
        <dbReference type="ARBA" id="ARBA00006484"/>
    </source>
</evidence>
<feature type="domain" description="Zn(2)-C6 fungal-type" evidence="7">
    <location>
        <begin position="310"/>
        <end position="340"/>
    </location>
</feature>
<dbReference type="InterPro" id="IPR001138">
    <property type="entry name" value="Zn2Cys6_DnaBD"/>
</dbReference>
<evidence type="ECO:0000313" key="8">
    <source>
        <dbReference type="EMBL" id="PMD23458.1"/>
    </source>
</evidence>